<evidence type="ECO:0000256" key="7">
    <source>
        <dbReference type="ARBA" id="ARBA00023180"/>
    </source>
</evidence>
<evidence type="ECO:0000256" key="3">
    <source>
        <dbReference type="ARBA" id="ARBA00022475"/>
    </source>
</evidence>
<name>A0A1G4I5W3_TRYEQ</name>
<dbReference type="Pfam" id="PF13206">
    <property type="entry name" value="VSG_B"/>
    <property type="match status" value="1"/>
</dbReference>
<keyword evidence="8" id="KW-0449">Lipoprotein</keyword>
<dbReference type="Proteomes" id="UP000195570">
    <property type="component" value="Unassembled WGS sequence"/>
</dbReference>
<comment type="function">
    <text evidence="1">VSG forms a coat on the surface of the parasite. The trypanosome evades the immune response of the host by expressing a series of antigenically distinct VSGs from an estimated 1000 VSG genes.</text>
</comment>
<comment type="subcellular location">
    <subcellularLocation>
        <location evidence="2">Cell membrane</location>
        <topology evidence="2">Lipid-anchor</topology>
        <topology evidence="2">GPI-anchor</topology>
    </subcellularLocation>
</comment>
<evidence type="ECO:0000256" key="9">
    <source>
        <dbReference type="SAM" id="SignalP"/>
    </source>
</evidence>
<evidence type="ECO:0000256" key="1">
    <source>
        <dbReference type="ARBA" id="ARBA00002523"/>
    </source>
</evidence>
<reference evidence="11" key="1">
    <citation type="submission" date="2016-09" db="EMBL/GenBank/DDBJ databases">
        <authorList>
            <person name="Hebert L."/>
            <person name="Moumen B."/>
        </authorList>
    </citation>
    <scope>NUCLEOTIDE SEQUENCE [LARGE SCALE GENOMIC DNA]</scope>
    <source>
        <strain evidence="11">OVI</strain>
    </source>
</reference>
<feature type="signal peptide" evidence="9">
    <location>
        <begin position="1"/>
        <end position="26"/>
    </location>
</feature>
<sequence>MIRKPLSKVVITLIVVLISSATVAEAAVNDVTAEFNLFCTLYQLASKGSELSDLTYDTEWTTMENQLVAYNLSVSEDKFYVKDFGRKLFPNKEDATYAAYAAKWKAIKEKIAKGQAVEGNRKVRRAAQTYLAAAARSILNNTIKEALKLHADLKDEPKATDIKANLDGAIYGKGRTTIDTGGSDTTWSSVNAACGALGGATDKTGASLVNDMLCICGIDRTDGGKQCGGSGLSEVSFTGAASAQTEFNKLSALCHKDEGLRLTPSALNGAITV</sequence>
<dbReference type="VEuPathDB" id="TriTrypDB:TEOVI_000469500"/>
<keyword evidence="6" id="KW-0472">Membrane</keyword>
<dbReference type="InterPro" id="IPR025932">
    <property type="entry name" value="Trypano_VSG_B_N_dom"/>
</dbReference>
<feature type="chain" id="PRO_5009235378" evidence="9">
    <location>
        <begin position="27"/>
        <end position="273"/>
    </location>
</feature>
<keyword evidence="12" id="KW-1185">Reference proteome</keyword>
<keyword evidence="5 9" id="KW-0732">Signal</keyword>
<protein>
    <submittedName>
        <fullName evidence="11">Trypanosomal VSG domain containing protein, putative</fullName>
    </submittedName>
</protein>
<evidence type="ECO:0000256" key="5">
    <source>
        <dbReference type="ARBA" id="ARBA00022729"/>
    </source>
</evidence>
<proteinExistence type="predicted"/>
<accession>A0A1G4I5W3</accession>
<evidence type="ECO:0000256" key="6">
    <source>
        <dbReference type="ARBA" id="ARBA00023136"/>
    </source>
</evidence>
<dbReference type="AlphaFoldDB" id="A0A1G4I5W3"/>
<gene>
    <name evidence="11" type="ORF">TEOVI_000469500</name>
</gene>
<evidence type="ECO:0000313" key="11">
    <source>
        <dbReference type="EMBL" id="SCU67170.1"/>
    </source>
</evidence>
<dbReference type="GeneID" id="92378635"/>
<dbReference type="GO" id="GO:0098552">
    <property type="term" value="C:side of membrane"/>
    <property type="evidence" value="ECO:0007669"/>
    <property type="project" value="UniProtKB-KW"/>
</dbReference>
<evidence type="ECO:0000256" key="4">
    <source>
        <dbReference type="ARBA" id="ARBA00022622"/>
    </source>
</evidence>
<dbReference type="GO" id="GO:0005886">
    <property type="term" value="C:plasma membrane"/>
    <property type="evidence" value="ECO:0007669"/>
    <property type="project" value="UniProtKB-SubCell"/>
</dbReference>
<keyword evidence="4" id="KW-0336">GPI-anchor</keyword>
<evidence type="ECO:0000256" key="8">
    <source>
        <dbReference type="ARBA" id="ARBA00023288"/>
    </source>
</evidence>
<comment type="caution">
    <text evidence="11">The sequence shown here is derived from an EMBL/GenBank/DDBJ whole genome shotgun (WGS) entry which is preliminary data.</text>
</comment>
<evidence type="ECO:0000256" key="2">
    <source>
        <dbReference type="ARBA" id="ARBA00004609"/>
    </source>
</evidence>
<feature type="domain" description="Trypanosome variant surface glycoprotein B-type N-terminal" evidence="10">
    <location>
        <begin position="14"/>
        <end position="272"/>
    </location>
</feature>
<evidence type="ECO:0000313" key="12">
    <source>
        <dbReference type="Proteomes" id="UP000195570"/>
    </source>
</evidence>
<dbReference type="RefSeq" id="XP_067078524.1">
    <property type="nucleotide sequence ID" value="XM_067222423.1"/>
</dbReference>
<evidence type="ECO:0000259" key="10">
    <source>
        <dbReference type="Pfam" id="PF13206"/>
    </source>
</evidence>
<keyword evidence="7" id="KW-0325">Glycoprotein</keyword>
<dbReference type="EMBL" id="CZPT02000698">
    <property type="protein sequence ID" value="SCU67170.1"/>
    <property type="molecule type" value="Genomic_DNA"/>
</dbReference>
<organism evidence="11 12">
    <name type="scientific">Trypanosoma equiperdum</name>
    <dbReference type="NCBI Taxonomy" id="5694"/>
    <lineage>
        <taxon>Eukaryota</taxon>
        <taxon>Discoba</taxon>
        <taxon>Euglenozoa</taxon>
        <taxon>Kinetoplastea</taxon>
        <taxon>Metakinetoplastina</taxon>
        <taxon>Trypanosomatida</taxon>
        <taxon>Trypanosomatidae</taxon>
        <taxon>Trypanosoma</taxon>
    </lineage>
</organism>
<keyword evidence="3" id="KW-1003">Cell membrane</keyword>